<dbReference type="FunFam" id="3.20.20.150:FF:000001">
    <property type="entry name" value="Probable endonuclease 4"/>
    <property type="match status" value="1"/>
</dbReference>
<dbReference type="GO" id="GO:0003677">
    <property type="term" value="F:DNA binding"/>
    <property type="evidence" value="ECO:0007669"/>
    <property type="project" value="InterPro"/>
</dbReference>
<sequence length="296" mass="31922">MGVSTVINLGAHVSIAGGIDKAIDRGEALGCTTIQIFPGPPQTWRTIHHTDESITLFKQKHAYSSVKDVFIHAIYLCNCGSPDPIVYDKTYNALKDALELQVKIGAQGVIVHPGSHRSTRRIEGLQRVVTVAKKLLTDVPHATLIFESSAGAGDTLGDSFDDLHYLIHGCGEPKRVGICLDTCHMFASGIDFRTTQAQHDCIASLIKLDLLSALRAIHINDSAHPFASHRDVHANIGEGIIGITALRSFVANNAFKGIPIILETPILKTMAVSAGASIEKPGTYIDDILRLLTHRG</sequence>
<feature type="binding site" evidence="7">
    <location>
        <position position="72"/>
    </location>
    <ligand>
        <name>Zn(2+)</name>
        <dbReference type="ChEBI" id="CHEBI:29105"/>
        <label>1</label>
    </ligand>
</feature>
<dbReference type="EC" id="3.1.21.2" evidence="7"/>
<keyword evidence="7 9" id="KW-0255">Endonuclease</keyword>
<dbReference type="GO" id="GO:0008270">
    <property type="term" value="F:zinc ion binding"/>
    <property type="evidence" value="ECO:0007669"/>
    <property type="project" value="UniProtKB-UniRule"/>
</dbReference>
<evidence type="ECO:0000256" key="7">
    <source>
        <dbReference type="HAMAP-Rule" id="MF_00152"/>
    </source>
</evidence>
<feature type="binding site" evidence="7">
    <location>
        <position position="181"/>
    </location>
    <ligand>
        <name>Zn(2+)</name>
        <dbReference type="ChEBI" id="CHEBI:29105"/>
        <label>2</label>
    </ligand>
</feature>
<feature type="domain" description="Xylose isomerase-like TIM barrel" evidence="8">
    <location>
        <begin position="26"/>
        <end position="266"/>
    </location>
</feature>
<dbReference type="SMART" id="SM00518">
    <property type="entry name" value="AP2Ec"/>
    <property type="match status" value="1"/>
</dbReference>
<feature type="binding site" evidence="7">
    <location>
        <position position="184"/>
    </location>
    <ligand>
        <name>Zn(2+)</name>
        <dbReference type="ChEBI" id="CHEBI:29105"/>
        <label>3</label>
    </ligand>
</feature>
<dbReference type="GO" id="GO:0008081">
    <property type="term" value="F:phosphoric diester hydrolase activity"/>
    <property type="evidence" value="ECO:0007669"/>
    <property type="project" value="TreeGrafter"/>
</dbReference>
<evidence type="ECO:0000256" key="1">
    <source>
        <dbReference type="ARBA" id="ARBA00005340"/>
    </source>
</evidence>
<feature type="binding site" evidence="7">
    <location>
        <position position="112"/>
    </location>
    <ligand>
        <name>Zn(2+)</name>
        <dbReference type="ChEBI" id="CHEBI:29105"/>
        <label>1</label>
    </ligand>
</feature>
<evidence type="ECO:0000256" key="5">
    <source>
        <dbReference type="ARBA" id="ARBA00022833"/>
    </source>
</evidence>
<keyword evidence="6 7" id="KW-0234">DNA repair</keyword>
<dbReference type="PROSITE" id="PS00731">
    <property type="entry name" value="AP_NUCLEASE_F2_3"/>
    <property type="match status" value="1"/>
</dbReference>
<reference evidence="10" key="1">
    <citation type="submission" date="2017-09" db="EMBL/GenBank/DDBJ databases">
        <title>Depth-based differentiation of microbial function through sediment-hosted aquifers and enrichment of novel symbionts in the deep terrestrial subsurface.</title>
        <authorList>
            <person name="Probst A.J."/>
            <person name="Ladd B."/>
            <person name="Jarett J.K."/>
            <person name="Geller-Mcgrath D.E."/>
            <person name="Sieber C.M.K."/>
            <person name="Emerson J.B."/>
            <person name="Anantharaman K."/>
            <person name="Thomas B.C."/>
            <person name="Malmstrom R."/>
            <person name="Stieglmeier M."/>
            <person name="Klingl A."/>
            <person name="Woyke T."/>
            <person name="Ryan C.M."/>
            <person name="Banfield J.F."/>
        </authorList>
    </citation>
    <scope>NUCLEOTIDE SEQUENCE [LARGE SCALE GENOMIC DNA]</scope>
</reference>
<feature type="binding site" evidence="7">
    <location>
        <position position="233"/>
    </location>
    <ligand>
        <name>Zn(2+)</name>
        <dbReference type="ChEBI" id="CHEBI:29105"/>
        <label>3</label>
    </ligand>
</feature>
<evidence type="ECO:0000256" key="6">
    <source>
        <dbReference type="ARBA" id="ARBA00023204"/>
    </source>
</evidence>
<keyword evidence="7" id="KW-0540">Nuclease</keyword>
<comment type="cofactor">
    <cofactor evidence="7">
        <name>Zn(2+)</name>
        <dbReference type="ChEBI" id="CHEBI:29105"/>
    </cofactor>
    <text evidence="7">Binds 3 Zn(2+) ions.</text>
</comment>
<dbReference type="PANTHER" id="PTHR21445:SF0">
    <property type="entry name" value="APURINIC-APYRIMIDINIC ENDONUCLEASE"/>
    <property type="match status" value="1"/>
</dbReference>
<dbReference type="InterPro" id="IPR036237">
    <property type="entry name" value="Xyl_isomerase-like_sf"/>
</dbReference>
<dbReference type="SUPFAM" id="SSF51658">
    <property type="entry name" value="Xylose isomerase-like"/>
    <property type="match status" value="1"/>
</dbReference>
<organism evidence="9 10">
    <name type="scientific">Candidatus Berkelbacteria bacterium CG10_big_fil_rev_8_21_14_0_10_43_14</name>
    <dbReference type="NCBI Taxonomy" id="1974515"/>
    <lineage>
        <taxon>Bacteria</taxon>
        <taxon>Candidatus Berkelbacteria</taxon>
    </lineage>
</organism>
<name>A0A2M6R9T8_9BACT</name>
<dbReference type="EMBL" id="PEZX01000033">
    <property type="protein sequence ID" value="PIS06820.1"/>
    <property type="molecule type" value="Genomic_DNA"/>
</dbReference>
<dbReference type="GO" id="GO:0006284">
    <property type="term" value="P:base-excision repair"/>
    <property type="evidence" value="ECO:0007669"/>
    <property type="project" value="TreeGrafter"/>
</dbReference>
<dbReference type="HAMAP" id="MF_00152">
    <property type="entry name" value="Nfo"/>
    <property type="match status" value="1"/>
</dbReference>
<dbReference type="PROSITE" id="PS51432">
    <property type="entry name" value="AP_NUCLEASE_F2_4"/>
    <property type="match status" value="1"/>
</dbReference>
<dbReference type="InterPro" id="IPR013022">
    <property type="entry name" value="Xyl_isomerase-like_TIM-brl"/>
</dbReference>
<evidence type="ECO:0000256" key="2">
    <source>
        <dbReference type="ARBA" id="ARBA00022723"/>
    </source>
</evidence>
<comment type="function">
    <text evidence="7">Endonuclease IV plays a role in DNA repair. It cleaves phosphodiester bonds at apurinic or apyrimidinic (AP) sites, generating a 3'-hydroxyl group and a 5'-terminal sugar phosphate.</text>
</comment>
<accession>A0A2M6R9T8</accession>
<dbReference type="Proteomes" id="UP000231162">
    <property type="component" value="Unassembled WGS sequence"/>
</dbReference>
<gene>
    <name evidence="7" type="primary">nfo</name>
    <name evidence="9" type="ORF">COT79_02630</name>
</gene>
<dbReference type="PANTHER" id="PTHR21445">
    <property type="entry name" value="ENDONUCLEASE IV ENDODEOXYRIBONUCLEASE IV"/>
    <property type="match status" value="1"/>
</dbReference>
<dbReference type="InterPro" id="IPR001719">
    <property type="entry name" value="AP_endonuc_2"/>
</dbReference>
<dbReference type="PROSITE" id="PS00730">
    <property type="entry name" value="AP_NUCLEASE_F2_2"/>
    <property type="match status" value="1"/>
</dbReference>
<dbReference type="CDD" id="cd00019">
    <property type="entry name" value="AP2Ec"/>
    <property type="match status" value="1"/>
</dbReference>
<dbReference type="NCBIfam" id="TIGR00587">
    <property type="entry name" value="nfo"/>
    <property type="match status" value="1"/>
</dbReference>
<feature type="binding site" evidence="7">
    <location>
        <position position="263"/>
    </location>
    <ligand>
        <name>Zn(2+)</name>
        <dbReference type="ChEBI" id="CHEBI:29105"/>
        <label>2</label>
    </ligand>
</feature>
<dbReference type="GO" id="GO:0003906">
    <property type="term" value="F:DNA-(apurinic or apyrimidinic site) endonuclease activity"/>
    <property type="evidence" value="ECO:0007669"/>
    <property type="project" value="TreeGrafter"/>
</dbReference>
<dbReference type="GO" id="GO:0008833">
    <property type="term" value="F:deoxyribonuclease IV (phage-T4-induced) activity"/>
    <property type="evidence" value="ECO:0007669"/>
    <property type="project" value="UniProtKB-UniRule"/>
</dbReference>
<dbReference type="Pfam" id="PF01261">
    <property type="entry name" value="AP_endonuc_2"/>
    <property type="match status" value="1"/>
</dbReference>
<feature type="binding site" evidence="7">
    <location>
        <position position="231"/>
    </location>
    <ligand>
        <name>Zn(2+)</name>
        <dbReference type="ChEBI" id="CHEBI:29105"/>
        <label>3</label>
    </ligand>
</feature>
<comment type="caution">
    <text evidence="9">The sequence shown here is derived from an EMBL/GenBank/DDBJ whole genome shotgun (WGS) entry which is preliminary data.</text>
</comment>
<protein>
    <recommendedName>
        <fullName evidence="7">Probable endonuclease 4</fullName>
        <ecNumber evidence="7">3.1.21.2</ecNumber>
    </recommendedName>
    <alternativeName>
        <fullName evidence="7">Endodeoxyribonuclease IV</fullName>
    </alternativeName>
    <alternativeName>
        <fullName evidence="7">Endonuclease IV</fullName>
    </alternativeName>
</protein>
<evidence type="ECO:0000259" key="8">
    <source>
        <dbReference type="Pfam" id="PF01261"/>
    </source>
</evidence>
<proteinExistence type="inferred from homology"/>
<feature type="binding site" evidence="7">
    <location>
        <position position="147"/>
    </location>
    <ligand>
        <name>Zn(2+)</name>
        <dbReference type="ChEBI" id="CHEBI:29105"/>
        <label>1</label>
    </ligand>
</feature>
<keyword evidence="5 7" id="KW-0862">Zinc</keyword>
<dbReference type="Gene3D" id="3.20.20.150">
    <property type="entry name" value="Divalent-metal-dependent TIM barrel enzymes"/>
    <property type="match status" value="1"/>
</dbReference>
<dbReference type="InterPro" id="IPR018246">
    <property type="entry name" value="AP_endonuc_F2_Zn_BS"/>
</dbReference>
<evidence type="ECO:0000256" key="4">
    <source>
        <dbReference type="ARBA" id="ARBA00022801"/>
    </source>
</evidence>
<keyword evidence="2 7" id="KW-0479">Metal-binding</keyword>
<evidence type="ECO:0000256" key="3">
    <source>
        <dbReference type="ARBA" id="ARBA00022763"/>
    </source>
</evidence>
<keyword evidence="4 7" id="KW-0378">Hydrolase</keyword>
<feature type="binding site" evidence="7">
    <location>
        <position position="218"/>
    </location>
    <ligand>
        <name>Zn(2+)</name>
        <dbReference type="ChEBI" id="CHEBI:29105"/>
        <label>2</label>
    </ligand>
</feature>
<comment type="catalytic activity">
    <reaction evidence="7">
        <text>Endonucleolytic cleavage to 5'-phosphooligonucleotide end-products.</text>
        <dbReference type="EC" id="3.1.21.2"/>
    </reaction>
</comment>
<feature type="binding site" evidence="7">
    <location>
        <position position="147"/>
    </location>
    <ligand>
        <name>Zn(2+)</name>
        <dbReference type="ChEBI" id="CHEBI:29105"/>
        <label>2</label>
    </ligand>
</feature>
<keyword evidence="3 7" id="KW-0227">DNA damage</keyword>
<comment type="similarity">
    <text evidence="1 7">Belongs to the AP endonuclease 2 family.</text>
</comment>
<evidence type="ECO:0000313" key="10">
    <source>
        <dbReference type="Proteomes" id="UP000231162"/>
    </source>
</evidence>
<evidence type="ECO:0000313" key="9">
    <source>
        <dbReference type="EMBL" id="PIS06820.1"/>
    </source>
</evidence>
<dbReference type="AlphaFoldDB" id="A0A2M6R9T8"/>